<sequence>MVIKPNPNYQSDQSANMQYPPSGTPSYGEGRQQPPYHQGQDYSSPAPPNPVSYSPYPPTAQSAAPRGESASYYGDAQPPSHVAPQSRPNQYQYQNSTPYAGNHSQHHTSPNQYNSHHQYPPSAQGPTPPAGSNPGDPWHYQQHYGAQALNPSFAAYPPGSTSQTDEERGLTGALAGGAAGGFAGHKMNHGVIGALGGAYAGHKLEDKYKEHHNKPALAPQQPMPHAPAQQHHSGQPMLGNFSSSSSKISMDRDYDLIAECTTVNGHHKLSSISLNQVLANDDGHFRWVNQGGNFAGSARNVQLLDGGRKLEAELCRCDGTWVWDRIYLDEKITNDDGDLRLT</sequence>
<name>A0A517LNE6_9PEZI</name>
<dbReference type="PANTHER" id="PTHR37014:SF8">
    <property type="entry name" value="RICH PROTEIN, PUTATIVE (AFU_ORTHOLOGUE AFUA_7G04870)-RELATED"/>
    <property type="match status" value="1"/>
</dbReference>
<reference evidence="3 4" key="1">
    <citation type="submission" date="2019-07" db="EMBL/GenBank/DDBJ databases">
        <title>Finished genome of Venturia effusa.</title>
        <authorList>
            <person name="Young C.A."/>
            <person name="Cox M.P."/>
            <person name="Ganley A.R.D."/>
            <person name="David W.J."/>
        </authorList>
    </citation>
    <scope>NUCLEOTIDE SEQUENCE [LARGE SCALE GENOMIC DNA]</scope>
    <source>
        <strain evidence="4">albino</strain>
    </source>
</reference>
<dbReference type="InterPro" id="IPR036673">
    <property type="entry name" value="Cyanovirin-N_sf"/>
</dbReference>
<dbReference type="Gene3D" id="2.30.60.10">
    <property type="entry name" value="Cyanovirin-N"/>
    <property type="match status" value="1"/>
</dbReference>
<dbReference type="STRING" id="50376.A0A517LNE6"/>
<protein>
    <recommendedName>
        <fullName evidence="2">Cyanovirin-N domain-containing protein</fullName>
    </recommendedName>
</protein>
<gene>
    <name evidence="3" type="ORF">FKW77_001314</name>
</gene>
<dbReference type="EMBL" id="CP042201">
    <property type="protein sequence ID" value="QDS77144.1"/>
    <property type="molecule type" value="Genomic_DNA"/>
</dbReference>
<proteinExistence type="predicted"/>
<dbReference type="AlphaFoldDB" id="A0A517LNE6"/>
<feature type="compositionally biased region" description="Polar residues" evidence="1">
    <location>
        <begin position="7"/>
        <end position="25"/>
    </location>
</feature>
<evidence type="ECO:0000313" key="4">
    <source>
        <dbReference type="Proteomes" id="UP000316270"/>
    </source>
</evidence>
<dbReference type="SMART" id="SM01111">
    <property type="entry name" value="CVNH"/>
    <property type="match status" value="1"/>
</dbReference>
<evidence type="ECO:0000259" key="2">
    <source>
        <dbReference type="SMART" id="SM01111"/>
    </source>
</evidence>
<accession>A0A517LNE6</accession>
<dbReference type="Pfam" id="PF08881">
    <property type="entry name" value="CVNH"/>
    <property type="match status" value="1"/>
</dbReference>
<dbReference type="SUPFAM" id="SSF51322">
    <property type="entry name" value="Cyanovirin-N"/>
    <property type="match status" value="1"/>
</dbReference>
<dbReference type="Proteomes" id="UP000316270">
    <property type="component" value="Chromosome 17"/>
</dbReference>
<feature type="compositionally biased region" description="Polar residues" evidence="1">
    <location>
        <begin position="86"/>
        <end position="117"/>
    </location>
</feature>
<feature type="region of interest" description="Disordered" evidence="1">
    <location>
        <begin position="209"/>
        <end position="246"/>
    </location>
</feature>
<evidence type="ECO:0000256" key="1">
    <source>
        <dbReference type="SAM" id="MobiDB-lite"/>
    </source>
</evidence>
<feature type="compositionally biased region" description="Pro residues" evidence="1">
    <location>
        <begin position="45"/>
        <end position="58"/>
    </location>
</feature>
<feature type="region of interest" description="Disordered" evidence="1">
    <location>
        <begin position="1"/>
        <end position="141"/>
    </location>
</feature>
<dbReference type="OrthoDB" id="2107166at2759"/>
<feature type="domain" description="Cyanovirin-N" evidence="2">
    <location>
        <begin position="240"/>
        <end position="341"/>
    </location>
</feature>
<evidence type="ECO:0000313" key="3">
    <source>
        <dbReference type="EMBL" id="QDS77144.1"/>
    </source>
</evidence>
<organism evidence="3 4">
    <name type="scientific">Venturia effusa</name>
    <dbReference type="NCBI Taxonomy" id="50376"/>
    <lineage>
        <taxon>Eukaryota</taxon>
        <taxon>Fungi</taxon>
        <taxon>Dikarya</taxon>
        <taxon>Ascomycota</taxon>
        <taxon>Pezizomycotina</taxon>
        <taxon>Dothideomycetes</taxon>
        <taxon>Pleosporomycetidae</taxon>
        <taxon>Venturiales</taxon>
        <taxon>Venturiaceae</taxon>
        <taxon>Venturia</taxon>
    </lineage>
</organism>
<dbReference type="InterPro" id="IPR011058">
    <property type="entry name" value="Cyanovirin-N"/>
</dbReference>
<keyword evidence="4" id="KW-1185">Reference proteome</keyword>
<dbReference type="PANTHER" id="PTHR37014">
    <property type="entry name" value="EXPRESSION LETHALITY PROTEIN HEL10, PUTATIVE (AFU_ORTHOLOGUE AFUA_1G06580)-RELATED"/>
    <property type="match status" value="1"/>
</dbReference>